<dbReference type="InterPro" id="IPR029044">
    <property type="entry name" value="Nucleotide-diphossugar_trans"/>
</dbReference>
<evidence type="ECO:0000313" key="2">
    <source>
        <dbReference type="Proteomes" id="UP000030526"/>
    </source>
</evidence>
<name>A0A0A2XI94_9PAST</name>
<accession>A0A0A2XI94</accession>
<dbReference type="EMBL" id="JPXS01000042">
    <property type="protein sequence ID" value="KGQ30667.1"/>
    <property type="molecule type" value="Genomic_DNA"/>
</dbReference>
<organism evidence="1 2">
    <name type="scientific">Gallibacterium anatis</name>
    <dbReference type="NCBI Taxonomy" id="750"/>
    <lineage>
        <taxon>Bacteria</taxon>
        <taxon>Pseudomonadati</taxon>
        <taxon>Pseudomonadota</taxon>
        <taxon>Gammaproteobacteria</taxon>
        <taxon>Pasteurellales</taxon>
        <taxon>Pasteurellaceae</taxon>
        <taxon>Gallibacterium</taxon>
    </lineage>
</organism>
<reference evidence="1 2" key="1">
    <citation type="submission" date="2014-08" db="EMBL/GenBank/DDBJ databases">
        <title>Chaperone-usher fimbriae in a diverse selection of Gallibacterium genomes.</title>
        <authorList>
            <person name="Kudirkiene E."/>
            <person name="Bager R.J."/>
            <person name="Johnson T.J."/>
            <person name="Bojesen A.M."/>
        </authorList>
    </citation>
    <scope>NUCLEOTIDE SEQUENCE [LARGE SCALE GENOMIC DNA]</scope>
    <source>
        <strain evidence="1 2">20558/3kl.</strain>
    </source>
</reference>
<dbReference type="AlphaFoldDB" id="A0A0A2XI94"/>
<gene>
    <name evidence="1" type="ORF">JP32_08240</name>
</gene>
<sequence length="288" mass="33326">MNLVLLSFGSKIENHYQAAFSILRFLVKDEIEKVIVVTDNPEFYNLFKDKVEIIAINDQELESWKGKFNFFWRLKIKALETVINKNPNKDLLYVDSDTFLFGDTAAIKDGFSKGYSFMHIEEELLSKGNSKTVRNMWKVLQNKTFCGVEINSKSAMWNAGVIGLSQQDAKKIINLSLSICDEICNTPCPRRLVEQLSFSMALNSNGQLHNCNSIIGHYWGNKKEWNECIAKFFTTVLLKNLDYDQMLREFQKIDLKQLPIIKKYGTTSIRLHNLINKVFQPKEIVFLD</sequence>
<protein>
    <recommendedName>
        <fullName evidence="3">Glycosyl transferase</fullName>
    </recommendedName>
</protein>
<comment type="caution">
    <text evidence="1">The sequence shown here is derived from an EMBL/GenBank/DDBJ whole genome shotgun (WGS) entry which is preliminary data.</text>
</comment>
<dbReference type="SUPFAM" id="SSF53448">
    <property type="entry name" value="Nucleotide-diphospho-sugar transferases"/>
    <property type="match status" value="1"/>
</dbReference>
<dbReference type="Proteomes" id="UP000030526">
    <property type="component" value="Unassembled WGS sequence"/>
</dbReference>
<proteinExistence type="predicted"/>
<dbReference type="RefSeq" id="WP_039084263.1">
    <property type="nucleotide sequence ID" value="NZ_JPXS01000042.1"/>
</dbReference>
<evidence type="ECO:0008006" key="3">
    <source>
        <dbReference type="Google" id="ProtNLM"/>
    </source>
</evidence>
<evidence type="ECO:0000313" key="1">
    <source>
        <dbReference type="EMBL" id="KGQ30667.1"/>
    </source>
</evidence>